<evidence type="ECO:0000313" key="5">
    <source>
        <dbReference type="EMBL" id="PNG89738.1"/>
    </source>
</evidence>
<keyword evidence="2" id="KW-0067">ATP-binding</keyword>
<reference evidence="5 6" key="1">
    <citation type="submission" date="2015-09" db="EMBL/GenBank/DDBJ databases">
        <title>Genome sequence, genome mining and natural product profiling of a biocontrol bacterium Streptomyces malaysiensis F913.</title>
        <authorList>
            <person name="Xu Y."/>
            <person name="Wei J."/>
            <person name="Xie J."/>
            <person name="Li T."/>
            <person name="Zhou Z."/>
        </authorList>
    </citation>
    <scope>NUCLEOTIDE SEQUENCE [LARGE SCALE GENOMIC DNA]</scope>
    <source>
        <strain evidence="5 6">F913</strain>
    </source>
</reference>
<feature type="domain" description="UvrD-like helicase C-terminal" evidence="3">
    <location>
        <begin position="175"/>
        <end position="222"/>
    </location>
</feature>
<comment type="caution">
    <text evidence="5">The sequence shown here is derived from an EMBL/GenBank/DDBJ whole genome shotgun (WGS) entry which is preliminary data.</text>
</comment>
<dbReference type="PANTHER" id="PTHR43788">
    <property type="entry name" value="DNA2/NAM7 HELICASE FAMILY MEMBER"/>
    <property type="match status" value="1"/>
</dbReference>
<evidence type="ECO:0000256" key="2">
    <source>
        <dbReference type="ARBA" id="ARBA00022840"/>
    </source>
</evidence>
<keyword evidence="1" id="KW-0547">Nucleotide-binding</keyword>
<evidence type="ECO:0000256" key="1">
    <source>
        <dbReference type="ARBA" id="ARBA00022741"/>
    </source>
</evidence>
<feature type="domain" description="ATP-dependent RecD2 DNA helicase SH3" evidence="4">
    <location>
        <begin position="90"/>
        <end position="157"/>
    </location>
</feature>
<protein>
    <submittedName>
        <fullName evidence="5">Uncharacterized protein</fullName>
    </submittedName>
</protein>
<evidence type="ECO:0000313" key="6">
    <source>
        <dbReference type="Proteomes" id="UP000236520"/>
    </source>
</evidence>
<evidence type="ECO:0000259" key="3">
    <source>
        <dbReference type="Pfam" id="PF13538"/>
    </source>
</evidence>
<dbReference type="InterPro" id="IPR027785">
    <property type="entry name" value="UvrD-like_helicase_C"/>
</dbReference>
<dbReference type="Pfam" id="PF18335">
    <property type="entry name" value="SH3_13"/>
    <property type="match status" value="1"/>
</dbReference>
<dbReference type="RefSeq" id="WP_102935756.1">
    <property type="nucleotide sequence ID" value="NZ_LJIW01000002.1"/>
</dbReference>
<evidence type="ECO:0000259" key="4">
    <source>
        <dbReference type="Pfam" id="PF18335"/>
    </source>
</evidence>
<keyword evidence="6" id="KW-1185">Reference proteome</keyword>
<gene>
    <name evidence="5" type="ORF">SMF913_25203</name>
</gene>
<dbReference type="AlphaFoldDB" id="A0A2J7YNX7"/>
<dbReference type="InterPro" id="IPR027417">
    <property type="entry name" value="P-loop_NTPase"/>
</dbReference>
<dbReference type="Gene3D" id="3.40.50.300">
    <property type="entry name" value="P-loop containing nucleotide triphosphate hydrolases"/>
    <property type="match status" value="2"/>
</dbReference>
<dbReference type="EMBL" id="LJIW01000002">
    <property type="protein sequence ID" value="PNG89738.1"/>
    <property type="molecule type" value="Genomic_DNA"/>
</dbReference>
<dbReference type="InterPro" id="IPR050534">
    <property type="entry name" value="Coronavir_polyprotein_1ab"/>
</dbReference>
<dbReference type="GO" id="GO:0005524">
    <property type="term" value="F:ATP binding"/>
    <property type="evidence" value="ECO:0007669"/>
    <property type="project" value="UniProtKB-KW"/>
</dbReference>
<dbReference type="SUPFAM" id="SSF52540">
    <property type="entry name" value="P-loop containing nucleoside triphosphate hydrolases"/>
    <property type="match status" value="1"/>
</dbReference>
<dbReference type="GO" id="GO:0006310">
    <property type="term" value="P:DNA recombination"/>
    <property type="evidence" value="ECO:0007669"/>
    <property type="project" value="TreeGrafter"/>
</dbReference>
<dbReference type="GO" id="GO:0017116">
    <property type="term" value="F:single-stranded DNA helicase activity"/>
    <property type="evidence" value="ECO:0007669"/>
    <property type="project" value="TreeGrafter"/>
</dbReference>
<dbReference type="CDD" id="cd18809">
    <property type="entry name" value="SF1_C_RecD"/>
    <property type="match status" value="1"/>
</dbReference>
<organism evidence="5 6">
    <name type="scientific">Streptomyces malaysiensis</name>
    <dbReference type="NCBI Taxonomy" id="92644"/>
    <lineage>
        <taxon>Bacteria</taxon>
        <taxon>Bacillati</taxon>
        <taxon>Actinomycetota</taxon>
        <taxon>Actinomycetes</taxon>
        <taxon>Kitasatosporales</taxon>
        <taxon>Streptomycetaceae</taxon>
        <taxon>Streptomyces</taxon>
        <taxon>Streptomyces violaceusniger group</taxon>
    </lineage>
</organism>
<name>A0A2J7YNX7_STRMQ</name>
<proteinExistence type="predicted"/>
<dbReference type="Pfam" id="PF13538">
    <property type="entry name" value="UvrD_C_2"/>
    <property type="match status" value="1"/>
</dbReference>
<dbReference type="GO" id="GO:0009338">
    <property type="term" value="C:exodeoxyribonuclease V complex"/>
    <property type="evidence" value="ECO:0007669"/>
    <property type="project" value="TreeGrafter"/>
</dbReference>
<dbReference type="PANTHER" id="PTHR43788:SF6">
    <property type="entry name" value="DNA HELICASE B"/>
    <property type="match status" value="1"/>
</dbReference>
<dbReference type="Proteomes" id="UP000236520">
    <property type="component" value="Unassembled WGS sequence"/>
</dbReference>
<dbReference type="InterPro" id="IPR041451">
    <property type="entry name" value="RecD2_SH13"/>
</dbReference>
<accession>A0A2J7YNX7</accession>
<sequence>MAACEKVTRIFRQDDGSAAIIDNAHRILRGLPPQPAPGVFGCRPQGNPEAIAEHLVELVATHIPHHFNAAPEDIQVLCPARRHATGTLALNARLQACLNPPAPDKPQHHHEGHIFRLGDRVLQIRNQPHRGTGGVFNGSTGTITAIDTGARQLTVTFIDGEPVPYLFTDLDELLHAYALTVHRSQGSEYPYVVIPMTTSAGQLLQRNLLYTAVTRARRGIMLIGQTTAVHQALTNTHTRRRFTALEHRIRRPAATTPCSRVIHAVGQLAWS</sequence>